<evidence type="ECO:0000313" key="2">
    <source>
        <dbReference type="Proteomes" id="UP000239735"/>
    </source>
</evidence>
<dbReference type="Proteomes" id="UP000239735">
    <property type="component" value="Unassembled WGS sequence"/>
</dbReference>
<accession>A0A2N9L6G8</accession>
<dbReference type="EMBL" id="OKRB01000072">
    <property type="protein sequence ID" value="SPE18723.1"/>
    <property type="molecule type" value="Genomic_DNA"/>
</dbReference>
<organism evidence="1 2">
    <name type="scientific">Candidatus Sulfuritelmatomonas gaucii</name>
    <dbReference type="NCBI Taxonomy" id="2043161"/>
    <lineage>
        <taxon>Bacteria</taxon>
        <taxon>Pseudomonadati</taxon>
        <taxon>Acidobacteriota</taxon>
        <taxon>Terriglobia</taxon>
        <taxon>Terriglobales</taxon>
        <taxon>Acidobacteriaceae</taxon>
        <taxon>Candidatus Sulfuritelmatomonas</taxon>
    </lineage>
</organism>
<proteinExistence type="predicted"/>
<dbReference type="AlphaFoldDB" id="A0A2N9L6G8"/>
<sequence length="607" mass="68122">MMNRREFLLTAAAAQLLASSKIRADAGAAVPQVPPFDPSRLRPSDFADADLDMPYNLTYLPRIANSVETDGPARGFINISVWRGTSQLHPYNARIMESILTLVWFYASPRKWNQFYAIKALRARLELALEYWCNMQSPDGKFSEYGPQQWNLAATAFAVKFISEALRLLKSGPPITPDLHARAVDCCRKALHATLFDPDLISHGKSYSNQYSNIFAGGAAFLALYPDAALSARLKEQVEASPTELQSPCGYMYEHDGPDLGYTLNTHHENLQMAYHYWRGTPLGDILIEEENRFGKWLSYNLLPEPGKPYWVANRSIETRQQHSIFAGADTPLAERAVIMRAFATPPDRRAQQIKEAREKMQKMWPKVDALNVGEFEALSPYRFLQRAHYDWHPTAEQIDEARKMLRPLNEDSFEEQLQDTREPIVFSYLRRPSYYAAFASAPKVITEQQRLGLTLVWSPLNGVLLQSQTKGTETAWGTSPGGPLPAEASGLDAHFSEEKGYPTINYPLPGGGQKTIVFANDRIHVTIQREGEIVERVPVFDPNSVVSPAEYSMRPAPVQITGPRPAACPDPELPCAEVVGPVPDKTLFEVELRATGRLEYEIRPVA</sequence>
<protein>
    <submittedName>
        <fullName evidence="1">Uncharacterized protein</fullName>
    </submittedName>
</protein>
<dbReference type="InterPro" id="IPR008930">
    <property type="entry name" value="Terpenoid_cyclase/PrenylTrfase"/>
</dbReference>
<evidence type="ECO:0000313" key="1">
    <source>
        <dbReference type="EMBL" id="SPE18723.1"/>
    </source>
</evidence>
<dbReference type="SUPFAM" id="SSF48239">
    <property type="entry name" value="Terpenoid cyclases/Protein prenyltransferases"/>
    <property type="match status" value="1"/>
</dbReference>
<name>A0A2N9L6G8_9BACT</name>
<dbReference type="OrthoDB" id="611427at2"/>
<gene>
    <name evidence="1" type="ORF">SBA5_170002</name>
</gene>
<reference evidence="2" key="1">
    <citation type="submission" date="2018-02" db="EMBL/GenBank/DDBJ databases">
        <authorList>
            <person name="Hausmann B."/>
        </authorList>
    </citation>
    <scope>NUCLEOTIDE SEQUENCE [LARGE SCALE GENOMIC DNA]</scope>
    <source>
        <strain evidence="2">Peat soil MAG SbA5</strain>
    </source>
</reference>